<dbReference type="EMBL" id="DF974123">
    <property type="protein sequence ID" value="GAU45435.1"/>
    <property type="molecule type" value="Genomic_DNA"/>
</dbReference>
<dbReference type="Pfam" id="PF02721">
    <property type="entry name" value="DUF223"/>
    <property type="match status" value="1"/>
</dbReference>
<dbReference type="Proteomes" id="UP000242715">
    <property type="component" value="Unassembled WGS sequence"/>
</dbReference>
<evidence type="ECO:0000259" key="1">
    <source>
        <dbReference type="Pfam" id="PF02721"/>
    </source>
</evidence>
<organism evidence="2 3">
    <name type="scientific">Trifolium subterraneum</name>
    <name type="common">Subterranean clover</name>
    <dbReference type="NCBI Taxonomy" id="3900"/>
    <lineage>
        <taxon>Eukaryota</taxon>
        <taxon>Viridiplantae</taxon>
        <taxon>Streptophyta</taxon>
        <taxon>Embryophyta</taxon>
        <taxon>Tracheophyta</taxon>
        <taxon>Spermatophyta</taxon>
        <taxon>Magnoliopsida</taxon>
        <taxon>eudicotyledons</taxon>
        <taxon>Gunneridae</taxon>
        <taxon>Pentapetalae</taxon>
        <taxon>rosids</taxon>
        <taxon>fabids</taxon>
        <taxon>Fabales</taxon>
        <taxon>Fabaceae</taxon>
        <taxon>Papilionoideae</taxon>
        <taxon>50 kb inversion clade</taxon>
        <taxon>NPAAA clade</taxon>
        <taxon>Hologalegina</taxon>
        <taxon>IRL clade</taxon>
        <taxon>Trifolieae</taxon>
        <taxon>Trifolium</taxon>
    </lineage>
</organism>
<sequence length="194" mass="22026">MALRFDSLFDVVPRRTSWRFKARVARLWEVSAYHKPDQINFVEMVLVDSKSSKIHATVRKQLLYLFQQKLDEGVIYRSTVHPYKLLFQMKTKLEVSESPEISHYGLSLSSISEICSHPADYDYLVGAYLCGKCECALFGDYVVQFQGMVGQSSDSLPMVVQLSYSANVISTTRILVNPDIPEAISFRDGLAVRS</sequence>
<dbReference type="InterPro" id="IPR003871">
    <property type="entry name" value="RFA1B/D_OB_1st"/>
</dbReference>
<keyword evidence="3" id="KW-1185">Reference proteome</keyword>
<dbReference type="PANTHER" id="PTHR47165:SF4">
    <property type="entry name" value="OS03G0429900 PROTEIN"/>
    <property type="match status" value="1"/>
</dbReference>
<dbReference type="AlphaFoldDB" id="A0A2Z6PAB1"/>
<reference evidence="3" key="1">
    <citation type="journal article" date="2017" name="Front. Plant Sci.">
        <title>Climate Clever Clovers: New Paradigm to Reduce the Environmental Footprint of Ruminants by Breeding Low Methanogenic Forages Utilizing Haplotype Variation.</title>
        <authorList>
            <person name="Kaur P."/>
            <person name="Appels R."/>
            <person name="Bayer P.E."/>
            <person name="Keeble-Gagnere G."/>
            <person name="Wang J."/>
            <person name="Hirakawa H."/>
            <person name="Shirasawa K."/>
            <person name="Vercoe P."/>
            <person name="Stefanova K."/>
            <person name="Durmic Z."/>
            <person name="Nichols P."/>
            <person name="Revell C."/>
            <person name="Isobe S.N."/>
            <person name="Edwards D."/>
            <person name="Erskine W."/>
        </authorList>
    </citation>
    <scope>NUCLEOTIDE SEQUENCE [LARGE SCALE GENOMIC DNA]</scope>
    <source>
        <strain evidence="3">cv. Daliak</strain>
    </source>
</reference>
<dbReference type="PANTHER" id="PTHR47165">
    <property type="entry name" value="OS03G0429900 PROTEIN"/>
    <property type="match status" value="1"/>
</dbReference>
<dbReference type="OrthoDB" id="1744497at2759"/>
<feature type="domain" description="Replication protein A 70 kDa DNA-binding subunit B/D first OB fold" evidence="1">
    <location>
        <begin position="5"/>
        <end position="74"/>
    </location>
</feature>
<protein>
    <recommendedName>
        <fullName evidence="1">Replication protein A 70 kDa DNA-binding subunit B/D first OB fold domain-containing protein</fullName>
    </recommendedName>
</protein>
<proteinExistence type="predicted"/>
<gene>
    <name evidence="2" type="ORF">TSUD_297380</name>
</gene>
<dbReference type="CDD" id="cd04480">
    <property type="entry name" value="RPA1_DBD_A_like"/>
    <property type="match status" value="1"/>
</dbReference>
<evidence type="ECO:0000313" key="2">
    <source>
        <dbReference type="EMBL" id="GAU45435.1"/>
    </source>
</evidence>
<dbReference type="Gene3D" id="2.40.50.140">
    <property type="entry name" value="Nucleic acid-binding proteins"/>
    <property type="match status" value="1"/>
</dbReference>
<dbReference type="InterPro" id="IPR012340">
    <property type="entry name" value="NA-bd_OB-fold"/>
</dbReference>
<name>A0A2Z6PAB1_TRISU</name>
<evidence type="ECO:0000313" key="3">
    <source>
        <dbReference type="Proteomes" id="UP000242715"/>
    </source>
</evidence>
<dbReference type="SUPFAM" id="SSF50249">
    <property type="entry name" value="Nucleic acid-binding proteins"/>
    <property type="match status" value="1"/>
</dbReference>
<accession>A0A2Z6PAB1</accession>